<name>A0A0F7L3Y9_9VIRU</name>
<reference evidence="1" key="2">
    <citation type="submission" date="2015-03" db="EMBL/GenBank/DDBJ databases">
        <authorList>
            <person name="Chow C.-E.T."/>
            <person name="Winget D.M."/>
            <person name="White R.A.III."/>
            <person name="Hallam S.J."/>
            <person name="Suttle C.A."/>
        </authorList>
    </citation>
    <scope>NUCLEOTIDE SEQUENCE</scope>
    <source>
        <strain evidence="1">Anoxic3_5</strain>
    </source>
</reference>
<protein>
    <submittedName>
        <fullName evidence="1">Uncharacterized protein</fullName>
    </submittedName>
</protein>
<evidence type="ECO:0000313" key="1">
    <source>
        <dbReference type="EMBL" id="AKH46207.1"/>
    </source>
</evidence>
<reference evidence="1" key="1">
    <citation type="journal article" date="2015" name="Front. Microbiol.">
        <title>Combining genomic sequencing methods to explore viral diversity and reveal potential virus-host interactions.</title>
        <authorList>
            <person name="Chow C.E."/>
            <person name="Winget D.M."/>
            <person name="White R.A.III."/>
            <person name="Hallam S.J."/>
            <person name="Suttle C.A."/>
        </authorList>
    </citation>
    <scope>NUCLEOTIDE SEQUENCE</scope>
    <source>
        <strain evidence="1">Anoxic3_5</strain>
    </source>
</reference>
<proteinExistence type="predicted"/>
<sequence length="49" mass="5374">MVNLIICFSFFEVVLKLGHTSIILVVKLTHVNVGTNTNQAKAFCHGVCN</sequence>
<accession>A0A0F7L3Y9</accession>
<organism evidence="1">
    <name type="scientific">uncultured marine virus</name>
    <dbReference type="NCBI Taxonomy" id="186617"/>
    <lineage>
        <taxon>Viruses</taxon>
        <taxon>environmental samples</taxon>
    </lineage>
</organism>
<dbReference type="EMBL" id="KR029580">
    <property type="protein sequence ID" value="AKH46207.1"/>
    <property type="molecule type" value="Genomic_DNA"/>
</dbReference>